<dbReference type="RefSeq" id="XP_005840820.1">
    <property type="nucleotide sequence ID" value="XM_005840763.1"/>
</dbReference>
<reference evidence="2" key="3">
    <citation type="submission" date="2016-03" db="UniProtKB">
        <authorList>
            <consortium name="EnsemblProtists"/>
        </authorList>
    </citation>
    <scope>IDENTIFICATION</scope>
</reference>
<dbReference type="AlphaFoldDB" id="L1K084"/>
<dbReference type="InterPro" id="IPR000048">
    <property type="entry name" value="IQ_motif_EF-hand-BS"/>
</dbReference>
<proteinExistence type="predicted"/>
<dbReference type="Gene3D" id="1.20.5.190">
    <property type="match status" value="1"/>
</dbReference>
<dbReference type="GeneID" id="17310438"/>
<organism evidence="1">
    <name type="scientific">Guillardia theta (strain CCMP2712)</name>
    <name type="common">Cryptophyte</name>
    <dbReference type="NCBI Taxonomy" id="905079"/>
    <lineage>
        <taxon>Eukaryota</taxon>
        <taxon>Cryptophyceae</taxon>
        <taxon>Pyrenomonadales</taxon>
        <taxon>Geminigeraceae</taxon>
        <taxon>Guillardia</taxon>
    </lineage>
</organism>
<evidence type="ECO:0000313" key="3">
    <source>
        <dbReference type="Proteomes" id="UP000011087"/>
    </source>
</evidence>
<dbReference type="KEGG" id="gtt:GUITHDRAFT_100806"/>
<reference evidence="3" key="2">
    <citation type="submission" date="2012-11" db="EMBL/GenBank/DDBJ databases">
        <authorList>
            <person name="Kuo A."/>
            <person name="Curtis B.A."/>
            <person name="Tanifuji G."/>
            <person name="Burki F."/>
            <person name="Gruber A."/>
            <person name="Irimia M."/>
            <person name="Maruyama S."/>
            <person name="Arias M.C."/>
            <person name="Ball S.G."/>
            <person name="Gile G.H."/>
            <person name="Hirakawa Y."/>
            <person name="Hopkins J.F."/>
            <person name="Rensing S.A."/>
            <person name="Schmutz J."/>
            <person name="Symeonidi A."/>
            <person name="Elias M."/>
            <person name="Eveleigh R.J."/>
            <person name="Herman E.K."/>
            <person name="Klute M.J."/>
            <person name="Nakayama T."/>
            <person name="Obornik M."/>
            <person name="Reyes-Prieto A."/>
            <person name="Armbrust E.V."/>
            <person name="Aves S.J."/>
            <person name="Beiko R.G."/>
            <person name="Coutinho P."/>
            <person name="Dacks J.B."/>
            <person name="Durnford D.G."/>
            <person name="Fast N.M."/>
            <person name="Green B.R."/>
            <person name="Grisdale C."/>
            <person name="Hempe F."/>
            <person name="Henrissat B."/>
            <person name="Hoppner M.P."/>
            <person name="Ishida K.-I."/>
            <person name="Kim E."/>
            <person name="Koreny L."/>
            <person name="Kroth P.G."/>
            <person name="Liu Y."/>
            <person name="Malik S.-B."/>
            <person name="Maier U.G."/>
            <person name="McRose D."/>
            <person name="Mock T."/>
            <person name="Neilson J.A."/>
            <person name="Onodera N.T."/>
            <person name="Poole A.M."/>
            <person name="Pritham E.J."/>
            <person name="Richards T.A."/>
            <person name="Rocap G."/>
            <person name="Roy S.W."/>
            <person name="Sarai C."/>
            <person name="Schaack S."/>
            <person name="Shirato S."/>
            <person name="Slamovits C.H."/>
            <person name="Spencer D.F."/>
            <person name="Suzuki S."/>
            <person name="Worden A.Z."/>
            <person name="Zauner S."/>
            <person name="Barry K."/>
            <person name="Bell C."/>
            <person name="Bharti A.K."/>
            <person name="Crow J.A."/>
            <person name="Grimwood J."/>
            <person name="Kramer R."/>
            <person name="Lindquist E."/>
            <person name="Lucas S."/>
            <person name="Salamov A."/>
            <person name="McFadden G.I."/>
            <person name="Lane C.E."/>
            <person name="Keeling P.J."/>
            <person name="Gray M.W."/>
            <person name="Grigoriev I.V."/>
            <person name="Archibald J.M."/>
        </authorList>
    </citation>
    <scope>NUCLEOTIDE SEQUENCE</scope>
    <source>
        <strain evidence="3">CCMP2712</strain>
    </source>
</reference>
<evidence type="ECO:0000313" key="2">
    <source>
        <dbReference type="EnsemblProtists" id="EKX53840"/>
    </source>
</evidence>
<dbReference type="SMART" id="SM00015">
    <property type="entry name" value="IQ"/>
    <property type="match status" value="3"/>
</dbReference>
<dbReference type="Pfam" id="PF00612">
    <property type="entry name" value="IQ"/>
    <property type="match status" value="2"/>
</dbReference>
<dbReference type="PaxDb" id="55529-EKX53840"/>
<reference evidence="1 3" key="1">
    <citation type="journal article" date="2012" name="Nature">
        <title>Algal genomes reveal evolutionary mosaicism and the fate of nucleomorphs.</title>
        <authorList>
            <consortium name="DOE Joint Genome Institute"/>
            <person name="Curtis B.A."/>
            <person name="Tanifuji G."/>
            <person name="Burki F."/>
            <person name="Gruber A."/>
            <person name="Irimia M."/>
            <person name="Maruyama S."/>
            <person name="Arias M.C."/>
            <person name="Ball S.G."/>
            <person name="Gile G.H."/>
            <person name="Hirakawa Y."/>
            <person name="Hopkins J.F."/>
            <person name="Kuo A."/>
            <person name="Rensing S.A."/>
            <person name="Schmutz J."/>
            <person name="Symeonidi A."/>
            <person name="Elias M."/>
            <person name="Eveleigh R.J."/>
            <person name="Herman E.K."/>
            <person name="Klute M.J."/>
            <person name="Nakayama T."/>
            <person name="Obornik M."/>
            <person name="Reyes-Prieto A."/>
            <person name="Armbrust E.V."/>
            <person name="Aves S.J."/>
            <person name="Beiko R.G."/>
            <person name="Coutinho P."/>
            <person name="Dacks J.B."/>
            <person name="Durnford D.G."/>
            <person name="Fast N.M."/>
            <person name="Green B.R."/>
            <person name="Grisdale C.J."/>
            <person name="Hempel F."/>
            <person name="Henrissat B."/>
            <person name="Hoppner M.P."/>
            <person name="Ishida K."/>
            <person name="Kim E."/>
            <person name="Koreny L."/>
            <person name="Kroth P.G."/>
            <person name="Liu Y."/>
            <person name="Malik S.B."/>
            <person name="Maier U.G."/>
            <person name="McRose D."/>
            <person name="Mock T."/>
            <person name="Neilson J.A."/>
            <person name="Onodera N.T."/>
            <person name="Poole A.M."/>
            <person name="Pritham E.J."/>
            <person name="Richards T.A."/>
            <person name="Rocap G."/>
            <person name="Roy S.W."/>
            <person name="Sarai C."/>
            <person name="Schaack S."/>
            <person name="Shirato S."/>
            <person name="Slamovits C.H."/>
            <person name="Spencer D.F."/>
            <person name="Suzuki S."/>
            <person name="Worden A.Z."/>
            <person name="Zauner S."/>
            <person name="Barry K."/>
            <person name="Bell C."/>
            <person name="Bharti A.K."/>
            <person name="Crow J.A."/>
            <person name="Grimwood J."/>
            <person name="Kramer R."/>
            <person name="Lindquist E."/>
            <person name="Lucas S."/>
            <person name="Salamov A."/>
            <person name="McFadden G.I."/>
            <person name="Lane C.E."/>
            <person name="Keeling P.J."/>
            <person name="Gray M.W."/>
            <person name="Grigoriev I.V."/>
            <person name="Archibald J.M."/>
        </authorList>
    </citation>
    <scope>NUCLEOTIDE SEQUENCE</scope>
    <source>
        <strain evidence="1 3">CCMP2712</strain>
    </source>
</reference>
<evidence type="ECO:0000313" key="1">
    <source>
        <dbReference type="EMBL" id="EKX53840.1"/>
    </source>
</evidence>
<dbReference type="PROSITE" id="PS50096">
    <property type="entry name" value="IQ"/>
    <property type="match status" value="2"/>
</dbReference>
<gene>
    <name evidence="1" type="ORF">GUITHDRAFT_100806</name>
</gene>
<dbReference type="EnsemblProtists" id="EKX53840">
    <property type="protein sequence ID" value="EKX53840"/>
    <property type="gene ID" value="GUITHDRAFT_100806"/>
</dbReference>
<dbReference type="EMBL" id="JH992969">
    <property type="protein sequence ID" value="EKX53840.1"/>
    <property type="molecule type" value="Genomic_DNA"/>
</dbReference>
<protein>
    <submittedName>
        <fullName evidence="1 2">Uncharacterized protein</fullName>
    </submittedName>
</protein>
<keyword evidence="3" id="KW-1185">Reference proteome</keyword>
<name>L1K084_GUITC</name>
<sequence length="205" mass="24103">MDSLLQFAAAVEGQAELERDEKPTEEQKQIAEEINTLQIELHNLRKEFKKPHEHEGSDAWSCFLYELVEEDSDNMTLEALASMVQAEDENNAEMIQISKNFFKYEAALRIQRIYRGHVGRRIFNVSRELWRSKILPSAALMIQKNWRRMKESRTVEVLKLKQNVEFLEAAASQIQRMQRGMIARKQTKAMLDKVHQDSTEFFRTQ</sequence>
<accession>L1K084</accession>
<dbReference type="Proteomes" id="UP000011087">
    <property type="component" value="Unassembled WGS sequence"/>
</dbReference>
<dbReference type="HOGENOM" id="CLU_1339728_0_0_1"/>